<protein>
    <submittedName>
        <fullName evidence="1">Uncharacterized protein</fullName>
    </submittedName>
</protein>
<keyword evidence="2" id="KW-1185">Reference proteome</keyword>
<reference evidence="1 2" key="1">
    <citation type="journal article" date="2023" name="Microb. Genom.">
        <title>Mesoterricola silvestris gen. nov., sp. nov., Mesoterricola sediminis sp. nov., Geothrix oryzae sp. nov., Geothrix edaphica sp. nov., Geothrix rubra sp. nov., and Geothrix limicola sp. nov., six novel members of Acidobacteriota isolated from soils.</title>
        <authorList>
            <person name="Weisberg A.J."/>
            <person name="Pearce E."/>
            <person name="Kramer C.G."/>
            <person name="Chang J.H."/>
            <person name="Clarke C.R."/>
        </authorList>
    </citation>
    <scope>NUCLEOTIDE SEQUENCE [LARGE SCALE GENOMIC DNA]</scope>
    <source>
        <strain evidence="1 2">ID09-01A</strain>
    </source>
</reference>
<gene>
    <name evidence="1" type="ORF">PV662_35060</name>
</gene>
<dbReference type="RefSeq" id="WP_240439276.1">
    <property type="nucleotide sequence ID" value="NZ_JARAYT010000017.1"/>
</dbReference>
<evidence type="ECO:0000313" key="2">
    <source>
        <dbReference type="Proteomes" id="UP001271274"/>
    </source>
</evidence>
<accession>A0ABU4NPX8</accession>
<organism evidence="1 2">
    <name type="scientific">Streptomyces europaeiscabiei</name>
    <dbReference type="NCBI Taxonomy" id="146819"/>
    <lineage>
        <taxon>Bacteria</taxon>
        <taxon>Bacillati</taxon>
        <taxon>Actinomycetota</taxon>
        <taxon>Actinomycetes</taxon>
        <taxon>Kitasatosporales</taxon>
        <taxon>Streptomycetaceae</taxon>
        <taxon>Streptomyces</taxon>
    </lineage>
</organism>
<dbReference type="EMBL" id="JARAYU010000016">
    <property type="protein sequence ID" value="MDX3704873.1"/>
    <property type="molecule type" value="Genomic_DNA"/>
</dbReference>
<evidence type="ECO:0000313" key="1">
    <source>
        <dbReference type="EMBL" id="MDX3704873.1"/>
    </source>
</evidence>
<proteinExistence type="predicted"/>
<comment type="caution">
    <text evidence="1">The sequence shown here is derived from an EMBL/GenBank/DDBJ whole genome shotgun (WGS) entry which is preliminary data.</text>
</comment>
<name>A0ABU4NPX8_9ACTN</name>
<dbReference type="Proteomes" id="UP001271274">
    <property type="component" value="Unassembled WGS sequence"/>
</dbReference>
<sequence length="176" mass="19223">MRRTLLAGDDRHLRIPLDQCVSDGPIVVADTGDGLLRALVADVADGIIVHKGHARSFAPGDTHKDMEEPRRRYDDCGDRMFPAELRHASTEVEDATDDDGLIVLTLLRSFASTTVRMAGSLDGYRCPCTDIHAGWSEGLGVALTQNHAETCLRDGDEACRLLTRVRTSLVHDGTKD</sequence>